<proteinExistence type="predicted"/>
<comment type="caution">
    <text evidence="5">The sequence shown here is derived from an EMBL/GenBank/DDBJ whole genome shotgun (WGS) entry which is preliminary data.</text>
</comment>
<keyword evidence="1" id="KW-0805">Transcription regulation</keyword>
<gene>
    <name evidence="5" type="ORF">E4O86_13815</name>
</gene>
<dbReference type="Pfam" id="PF00027">
    <property type="entry name" value="cNMP_binding"/>
    <property type="match status" value="1"/>
</dbReference>
<dbReference type="SUPFAM" id="SSF51206">
    <property type="entry name" value="cAMP-binding domain-like"/>
    <property type="match status" value="1"/>
</dbReference>
<dbReference type="InterPro" id="IPR014710">
    <property type="entry name" value="RmlC-like_jellyroll"/>
</dbReference>
<protein>
    <submittedName>
        <fullName evidence="5">Crp/Fnr family transcriptional regulator</fullName>
    </submittedName>
</protein>
<dbReference type="Gene3D" id="2.60.120.10">
    <property type="entry name" value="Jelly Rolls"/>
    <property type="match status" value="1"/>
</dbReference>
<evidence type="ECO:0000256" key="2">
    <source>
        <dbReference type="ARBA" id="ARBA00023125"/>
    </source>
</evidence>
<dbReference type="CDD" id="cd00038">
    <property type="entry name" value="CAP_ED"/>
    <property type="match status" value="1"/>
</dbReference>
<dbReference type="Pfam" id="PF13545">
    <property type="entry name" value="HTH_Crp_2"/>
    <property type="match status" value="1"/>
</dbReference>
<organism evidence="5 6">
    <name type="scientific">Propylenella binzhouense</name>
    <dbReference type="NCBI Taxonomy" id="2555902"/>
    <lineage>
        <taxon>Bacteria</taxon>
        <taxon>Pseudomonadati</taxon>
        <taxon>Pseudomonadota</taxon>
        <taxon>Alphaproteobacteria</taxon>
        <taxon>Hyphomicrobiales</taxon>
        <taxon>Propylenellaceae</taxon>
        <taxon>Propylenella</taxon>
    </lineage>
</organism>
<evidence type="ECO:0000313" key="6">
    <source>
        <dbReference type="Proteomes" id="UP000773614"/>
    </source>
</evidence>
<evidence type="ECO:0000259" key="4">
    <source>
        <dbReference type="PROSITE" id="PS51063"/>
    </source>
</evidence>
<dbReference type="SMART" id="SM00419">
    <property type="entry name" value="HTH_CRP"/>
    <property type="match status" value="1"/>
</dbReference>
<keyword evidence="6" id="KW-1185">Reference proteome</keyword>
<dbReference type="Gene3D" id="1.10.10.10">
    <property type="entry name" value="Winged helix-like DNA-binding domain superfamily/Winged helix DNA-binding domain"/>
    <property type="match status" value="1"/>
</dbReference>
<accession>A0A964T5B0</accession>
<evidence type="ECO:0000256" key="3">
    <source>
        <dbReference type="ARBA" id="ARBA00023163"/>
    </source>
</evidence>
<feature type="domain" description="HTH crp-type" evidence="4">
    <location>
        <begin position="155"/>
        <end position="229"/>
    </location>
</feature>
<dbReference type="RefSeq" id="WP_161141133.1">
    <property type="nucleotide sequence ID" value="NZ_SPKJ01000048.1"/>
</dbReference>
<dbReference type="AlphaFoldDB" id="A0A964T5B0"/>
<dbReference type="InterPro" id="IPR012318">
    <property type="entry name" value="HTH_CRP"/>
</dbReference>
<dbReference type="OrthoDB" id="7584044at2"/>
<name>A0A964T5B0_9HYPH</name>
<reference evidence="5" key="1">
    <citation type="submission" date="2019-03" db="EMBL/GenBank/DDBJ databases">
        <title>Afifella sp. nov., isolated from activated sludge.</title>
        <authorList>
            <person name="Li Q."/>
            <person name="Liu Y."/>
        </authorList>
    </citation>
    <scope>NUCLEOTIDE SEQUENCE</scope>
    <source>
        <strain evidence="5">L72</strain>
    </source>
</reference>
<evidence type="ECO:0000256" key="1">
    <source>
        <dbReference type="ARBA" id="ARBA00023015"/>
    </source>
</evidence>
<dbReference type="PROSITE" id="PS51063">
    <property type="entry name" value="HTH_CRP_2"/>
    <property type="match status" value="1"/>
</dbReference>
<keyword evidence="3" id="KW-0804">Transcription</keyword>
<keyword evidence="2" id="KW-0238">DNA-binding</keyword>
<dbReference type="GO" id="GO:0006355">
    <property type="term" value="P:regulation of DNA-templated transcription"/>
    <property type="evidence" value="ECO:0007669"/>
    <property type="project" value="InterPro"/>
</dbReference>
<dbReference type="Proteomes" id="UP000773614">
    <property type="component" value="Unassembled WGS sequence"/>
</dbReference>
<dbReference type="InterPro" id="IPR036388">
    <property type="entry name" value="WH-like_DNA-bd_sf"/>
</dbReference>
<sequence length="257" mass="28524">MEGVPDGSDSDRERLVSSLARVGELGREDRDAIRNLPLVSRDLAKGVDLVRVGERTSQCCFVLDGFLCRYRMLLDGKRQILSLHMPGDLPDLECIHRDAADFSLGTLTPSRVGLIPHRALVDLISANRRIGAVLWRYTLIETAILREWTIGLGRRLAFERCAHLLCELTARMRQAGLATDGSYQLPVTQTDLGDILGLSTIHVNRVLRDLRMAGLAELRGGTVTVLDWQGLVDTSEFDGTYLRLHQPTGSRVQVPIS</sequence>
<evidence type="ECO:0000313" key="5">
    <source>
        <dbReference type="EMBL" id="MYZ48788.1"/>
    </source>
</evidence>
<dbReference type="GO" id="GO:0003677">
    <property type="term" value="F:DNA binding"/>
    <property type="evidence" value="ECO:0007669"/>
    <property type="project" value="UniProtKB-KW"/>
</dbReference>
<dbReference type="InterPro" id="IPR036390">
    <property type="entry name" value="WH_DNA-bd_sf"/>
</dbReference>
<dbReference type="InterPro" id="IPR018490">
    <property type="entry name" value="cNMP-bd_dom_sf"/>
</dbReference>
<dbReference type="SUPFAM" id="SSF46785">
    <property type="entry name" value="Winged helix' DNA-binding domain"/>
    <property type="match status" value="1"/>
</dbReference>
<dbReference type="InterPro" id="IPR000595">
    <property type="entry name" value="cNMP-bd_dom"/>
</dbReference>
<dbReference type="EMBL" id="SPKJ01000048">
    <property type="protein sequence ID" value="MYZ48788.1"/>
    <property type="molecule type" value="Genomic_DNA"/>
</dbReference>